<keyword evidence="2" id="KW-1185">Reference proteome</keyword>
<gene>
    <name evidence="1" type="ORF">CFOL_v3_01370</name>
</gene>
<dbReference type="InterPro" id="IPR039321">
    <property type="entry name" value="IDM2/3-like"/>
</dbReference>
<organism evidence="1 2">
    <name type="scientific">Cephalotus follicularis</name>
    <name type="common">Albany pitcher plant</name>
    <dbReference type="NCBI Taxonomy" id="3775"/>
    <lineage>
        <taxon>Eukaryota</taxon>
        <taxon>Viridiplantae</taxon>
        <taxon>Streptophyta</taxon>
        <taxon>Embryophyta</taxon>
        <taxon>Tracheophyta</taxon>
        <taxon>Spermatophyta</taxon>
        <taxon>Magnoliopsida</taxon>
        <taxon>eudicotyledons</taxon>
        <taxon>Gunneridae</taxon>
        <taxon>Pentapetalae</taxon>
        <taxon>rosids</taxon>
        <taxon>fabids</taxon>
        <taxon>Oxalidales</taxon>
        <taxon>Cephalotaceae</taxon>
        <taxon>Cephalotus</taxon>
    </lineage>
</organism>
<accession>A0A1Q3AQ93</accession>
<dbReference type="AlphaFoldDB" id="A0A1Q3AQ93"/>
<comment type="caution">
    <text evidence="1">The sequence shown here is derived from an EMBL/GenBank/DDBJ whole genome shotgun (WGS) entry which is preliminary data.</text>
</comment>
<dbReference type="PANTHER" id="PTHR34661">
    <property type="entry name" value="INCREASED DNA METHYLATION 3"/>
    <property type="match status" value="1"/>
</dbReference>
<evidence type="ECO:0000313" key="2">
    <source>
        <dbReference type="Proteomes" id="UP000187406"/>
    </source>
</evidence>
<name>A0A1Q3AQ93_CEPFO</name>
<protein>
    <submittedName>
        <fullName evidence="1">Uncharacterized protein</fullName>
    </submittedName>
</protein>
<evidence type="ECO:0000313" key="1">
    <source>
        <dbReference type="EMBL" id="GAV57834.1"/>
    </source>
</evidence>
<dbReference type="OrthoDB" id="1512991at2759"/>
<feature type="non-terminal residue" evidence="1">
    <location>
        <position position="1"/>
    </location>
</feature>
<dbReference type="GO" id="GO:0005634">
    <property type="term" value="C:nucleus"/>
    <property type="evidence" value="ECO:0007669"/>
    <property type="project" value="TreeGrafter"/>
</dbReference>
<sequence length="148" mass="15963">DVVPLNSGPYIDIGQASGSTSLPRESTVAVETVSQPSMIFFLSSCPQQEWKMLSAEAQFGISLSGSAATGSIGPVLRLMALGKTGDSYYFVNLSMVSCNENDFSCEIQSNGKIIIVTTIGEKTVCRHIQVFRMITDNLPPQGHFTMSF</sequence>
<feature type="non-terminal residue" evidence="1">
    <location>
        <position position="148"/>
    </location>
</feature>
<dbReference type="PANTHER" id="PTHR34661:SF8">
    <property type="entry name" value="ALPHA-CRYSTALLIN DOMAIN-CONTAINING PROTEIN 22.3"/>
    <property type="match status" value="1"/>
</dbReference>
<dbReference type="Proteomes" id="UP000187406">
    <property type="component" value="Unassembled WGS sequence"/>
</dbReference>
<dbReference type="InParanoid" id="A0A1Q3AQ93"/>
<dbReference type="EMBL" id="BDDD01000043">
    <property type="protein sequence ID" value="GAV57834.1"/>
    <property type="molecule type" value="Genomic_DNA"/>
</dbReference>
<reference evidence="2" key="1">
    <citation type="submission" date="2016-04" db="EMBL/GenBank/DDBJ databases">
        <title>Cephalotus genome sequencing.</title>
        <authorList>
            <person name="Fukushima K."/>
            <person name="Hasebe M."/>
            <person name="Fang X."/>
        </authorList>
    </citation>
    <scope>NUCLEOTIDE SEQUENCE [LARGE SCALE GENOMIC DNA]</scope>
    <source>
        <strain evidence="2">cv. St1</strain>
    </source>
</reference>
<proteinExistence type="predicted"/>